<gene>
    <name evidence="4" type="ORF">GRI89_04905</name>
</gene>
<organism evidence="4 5">
    <name type="scientific">Croceibacterium salegens</name>
    <dbReference type="NCBI Taxonomy" id="1737568"/>
    <lineage>
        <taxon>Bacteria</taxon>
        <taxon>Pseudomonadati</taxon>
        <taxon>Pseudomonadota</taxon>
        <taxon>Alphaproteobacteria</taxon>
        <taxon>Sphingomonadales</taxon>
        <taxon>Erythrobacteraceae</taxon>
        <taxon>Croceibacterium</taxon>
    </lineage>
</organism>
<sequence length="137" mass="14977">MAMRISELARAGGVGIETVRFYQRKGLLTVPSGDAPTGRHYDSSDLQRLRYIRQAQTAGFTLAEIEELLHLHRTDDRARAREMAKERIEALDEHIAALQSARQSLARLANECAGGVKGPCPILDAFDEPGVMSSASA</sequence>
<dbReference type="EMBL" id="WTYM01000030">
    <property type="protein sequence ID" value="MXO58879.1"/>
    <property type="molecule type" value="Genomic_DNA"/>
</dbReference>
<dbReference type="GO" id="GO:0003677">
    <property type="term" value="F:DNA binding"/>
    <property type="evidence" value="ECO:0007669"/>
    <property type="project" value="UniProtKB-KW"/>
</dbReference>
<dbReference type="AlphaFoldDB" id="A0A6I4STN6"/>
<dbReference type="InterPro" id="IPR047057">
    <property type="entry name" value="MerR_fam"/>
</dbReference>
<dbReference type="GO" id="GO:0003700">
    <property type="term" value="F:DNA-binding transcription factor activity"/>
    <property type="evidence" value="ECO:0007669"/>
    <property type="project" value="InterPro"/>
</dbReference>
<keyword evidence="5" id="KW-1185">Reference proteome</keyword>
<dbReference type="SMART" id="SM00422">
    <property type="entry name" value="HTH_MERR"/>
    <property type="match status" value="1"/>
</dbReference>
<accession>A0A6I4STN6</accession>
<dbReference type="Pfam" id="PF13411">
    <property type="entry name" value="MerR_1"/>
    <property type="match status" value="1"/>
</dbReference>
<feature type="coiled-coil region" evidence="2">
    <location>
        <begin position="81"/>
        <end position="111"/>
    </location>
</feature>
<dbReference type="Gene3D" id="1.10.1660.10">
    <property type="match status" value="1"/>
</dbReference>
<dbReference type="RefSeq" id="WP_159792741.1">
    <property type="nucleotide sequence ID" value="NZ_WTYM01000030.1"/>
</dbReference>
<keyword evidence="2" id="KW-0175">Coiled coil</keyword>
<dbReference type="InterPro" id="IPR000551">
    <property type="entry name" value="MerR-type_HTH_dom"/>
</dbReference>
<reference evidence="4 5" key="1">
    <citation type="submission" date="2019-12" db="EMBL/GenBank/DDBJ databases">
        <title>Genomic-based taxomic classification of the family Erythrobacteraceae.</title>
        <authorList>
            <person name="Xu L."/>
        </authorList>
    </citation>
    <scope>NUCLEOTIDE SEQUENCE [LARGE SCALE GENOMIC DNA]</scope>
    <source>
        <strain evidence="4 5">MCCC 1K01500</strain>
    </source>
</reference>
<evidence type="ECO:0000259" key="3">
    <source>
        <dbReference type="PROSITE" id="PS50937"/>
    </source>
</evidence>
<evidence type="ECO:0000256" key="1">
    <source>
        <dbReference type="ARBA" id="ARBA00023125"/>
    </source>
</evidence>
<dbReference type="PANTHER" id="PTHR30204:SF92">
    <property type="entry name" value="HTH-TYPE TRANSCRIPTIONAL REGULATOR ZNTR"/>
    <property type="match status" value="1"/>
</dbReference>
<name>A0A6I4STN6_9SPHN</name>
<feature type="domain" description="HTH merR-type" evidence="3">
    <location>
        <begin position="2"/>
        <end position="71"/>
    </location>
</feature>
<comment type="caution">
    <text evidence="4">The sequence shown here is derived from an EMBL/GenBank/DDBJ whole genome shotgun (WGS) entry which is preliminary data.</text>
</comment>
<dbReference type="PANTHER" id="PTHR30204">
    <property type="entry name" value="REDOX-CYCLING DRUG-SENSING TRANSCRIPTIONAL ACTIVATOR SOXR"/>
    <property type="match status" value="1"/>
</dbReference>
<keyword evidence="1" id="KW-0238">DNA-binding</keyword>
<evidence type="ECO:0000256" key="2">
    <source>
        <dbReference type="SAM" id="Coils"/>
    </source>
</evidence>
<proteinExistence type="predicted"/>
<dbReference type="OrthoDB" id="9802944at2"/>
<dbReference type="PROSITE" id="PS50937">
    <property type="entry name" value="HTH_MERR_2"/>
    <property type="match status" value="1"/>
</dbReference>
<evidence type="ECO:0000313" key="5">
    <source>
        <dbReference type="Proteomes" id="UP000433652"/>
    </source>
</evidence>
<protein>
    <submittedName>
        <fullName evidence="4">MerR family transcriptional regulator</fullName>
    </submittedName>
</protein>
<dbReference type="InterPro" id="IPR009061">
    <property type="entry name" value="DNA-bd_dom_put_sf"/>
</dbReference>
<dbReference type="SUPFAM" id="SSF46955">
    <property type="entry name" value="Putative DNA-binding domain"/>
    <property type="match status" value="1"/>
</dbReference>
<evidence type="ECO:0000313" key="4">
    <source>
        <dbReference type="EMBL" id="MXO58879.1"/>
    </source>
</evidence>
<dbReference type="Proteomes" id="UP000433652">
    <property type="component" value="Unassembled WGS sequence"/>
</dbReference>
<dbReference type="PRINTS" id="PR00040">
    <property type="entry name" value="HTHMERR"/>
</dbReference>